<dbReference type="GO" id="GO:1990756">
    <property type="term" value="F:ubiquitin-like ligase-substrate adaptor activity"/>
    <property type="evidence" value="ECO:0007669"/>
    <property type="project" value="TreeGrafter"/>
</dbReference>
<dbReference type="Proteomes" id="UP000008141">
    <property type="component" value="Unassembled WGS sequence"/>
</dbReference>
<feature type="region of interest" description="Disordered" evidence="1">
    <location>
        <begin position="332"/>
        <end position="406"/>
    </location>
</feature>
<dbReference type="GO" id="GO:0032436">
    <property type="term" value="P:positive regulation of proteasomal ubiquitin-dependent protein catabolic process"/>
    <property type="evidence" value="ECO:0007669"/>
    <property type="project" value="TreeGrafter"/>
</dbReference>
<evidence type="ECO:0000256" key="1">
    <source>
        <dbReference type="SAM" id="MobiDB-lite"/>
    </source>
</evidence>
<evidence type="ECO:0000313" key="2">
    <source>
        <dbReference type="EMBL" id="EFN57545.1"/>
    </source>
</evidence>
<evidence type="ECO:0000313" key="3">
    <source>
        <dbReference type="Proteomes" id="UP000008141"/>
    </source>
</evidence>
<dbReference type="EMBL" id="GL433839">
    <property type="protein sequence ID" value="EFN57545.1"/>
    <property type="molecule type" value="Genomic_DNA"/>
</dbReference>
<sequence>MKRRGYESLARRLAKRECHGAPPGAVAPQSRRLYESVVPDTAVPGVVPPPNTVLYCFTPCGHFLVAFQPVSNEVVAFRFKGLNMGISASAPQPTTVGGGGLRDAPARAAGADAARAAGQPQPADSSHSAADQPAQAPAQQEKREQRREVAFGDVFEEHWRCCPCPGRREHICTDFCMVVHGRFLMVATSSPERQPPASAQGAAQLVPAVDATTFHLVGLESGSLLDSHTIHSDYVELARNQGAHLRGHLLLVLGLASQTLYVLQLLPAGRFLYLHAVGQHCREDDAWVIAQQEERERRLRQQQRWRPPPAVHSTLAAVSSFSSLGAAVSGGAGSAAAWPSPSQQPRWQPSAPVAAPGARPAPAAAAAAVAAQGSVSDGGEDGDEMEEEEEAAAHSPGAGGGAWQPRGAPSPLIGGLKQCLLSCLFREAQHQSLAVAAAAAEAASEGGRAAGGSQAPGAGMVRGLARASGSTGNLPSATAAAAPPPQLQRVAGSSGNLAGLQGAAARQHGGGGGLGLLPHWRRPLDRFYYYFEAHLELLMWKAQLLDDQRLLIHWCPPEMLAGPHRHQHHGHAPSSSSGQHGSYLMLYNTAAACVEHLFVAHSPELAAWYLQQPGAFHGGGCGCGCGTDWERWVAPPAASRAAREQQLRDPLELRHRLAEEVPASSQLRQATPYLDPDLYCYDERAIGGAIRPHHPPHRHPERLRFRLDPEHLQPVAAPAGSRAAAAAAARAHLTYLFHPVQPFLLVVVQDIETAMAERLTLFTRL</sequence>
<dbReference type="GO" id="GO:0031461">
    <property type="term" value="C:cullin-RING ubiquitin ligase complex"/>
    <property type="evidence" value="ECO:0007669"/>
    <property type="project" value="TreeGrafter"/>
</dbReference>
<protein>
    <submittedName>
        <fullName evidence="2">Uncharacterized protein</fullName>
    </submittedName>
</protein>
<dbReference type="FunCoup" id="E1Z9M5">
    <property type="interactions" value="1190"/>
</dbReference>
<dbReference type="Pfam" id="PF09737">
    <property type="entry name" value="Det1"/>
    <property type="match status" value="2"/>
</dbReference>
<dbReference type="AlphaFoldDB" id="E1Z9M5"/>
<dbReference type="InParanoid" id="E1Z9M5"/>
<name>E1Z9M5_CHLVA</name>
<dbReference type="InterPro" id="IPR019138">
    <property type="entry name" value="De-etiolated_protein_1_Det1"/>
</dbReference>
<dbReference type="OrthoDB" id="18339at2759"/>
<keyword evidence="3" id="KW-1185">Reference proteome</keyword>
<dbReference type="PANTHER" id="PTHR13374">
    <property type="entry name" value="DET1 HOMOLOG DE-ETIOLATED-1 HOMOLOG"/>
    <property type="match status" value="1"/>
</dbReference>
<feature type="region of interest" description="Disordered" evidence="1">
    <location>
        <begin position="88"/>
        <end position="147"/>
    </location>
</feature>
<gene>
    <name evidence="2" type="ORF">CHLNCDRAFT_143175</name>
</gene>
<dbReference type="GO" id="GO:0016567">
    <property type="term" value="P:protein ubiquitination"/>
    <property type="evidence" value="ECO:0007669"/>
    <property type="project" value="TreeGrafter"/>
</dbReference>
<dbReference type="GO" id="GO:0031625">
    <property type="term" value="F:ubiquitin protein ligase binding"/>
    <property type="evidence" value="ECO:0007669"/>
    <property type="project" value="TreeGrafter"/>
</dbReference>
<dbReference type="KEGG" id="cvr:CHLNCDRAFT_143175"/>
<organism evidence="3">
    <name type="scientific">Chlorella variabilis</name>
    <name type="common">Green alga</name>
    <dbReference type="NCBI Taxonomy" id="554065"/>
    <lineage>
        <taxon>Eukaryota</taxon>
        <taxon>Viridiplantae</taxon>
        <taxon>Chlorophyta</taxon>
        <taxon>core chlorophytes</taxon>
        <taxon>Trebouxiophyceae</taxon>
        <taxon>Chlorellales</taxon>
        <taxon>Chlorellaceae</taxon>
        <taxon>Chlorella clade</taxon>
        <taxon>Chlorella</taxon>
    </lineage>
</organism>
<reference evidence="2 3" key="1">
    <citation type="journal article" date="2010" name="Plant Cell">
        <title>The Chlorella variabilis NC64A genome reveals adaptation to photosymbiosis, coevolution with viruses, and cryptic sex.</title>
        <authorList>
            <person name="Blanc G."/>
            <person name="Duncan G."/>
            <person name="Agarkova I."/>
            <person name="Borodovsky M."/>
            <person name="Gurnon J."/>
            <person name="Kuo A."/>
            <person name="Lindquist E."/>
            <person name="Lucas S."/>
            <person name="Pangilinan J."/>
            <person name="Polle J."/>
            <person name="Salamov A."/>
            <person name="Terry A."/>
            <person name="Yamada T."/>
            <person name="Dunigan D.D."/>
            <person name="Grigoriev I.V."/>
            <person name="Claverie J.M."/>
            <person name="Van Etten J.L."/>
        </authorList>
    </citation>
    <scope>NUCLEOTIDE SEQUENCE [LARGE SCALE GENOMIC DNA]</scope>
    <source>
        <strain evidence="2 3">NC64A</strain>
    </source>
</reference>
<accession>E1Z9M5</accession>
<dbReference type="RefSeq" id="XP_005849647.1">
    <property type="nucleotide sequence ID" value="XM_005849585.1"/>
</dbReference>
<dbReference type="STRING" id="554065.E1Z9M5"/>
<dbReference type="GeneID" id="17356930"/>
<dbReference type="GO" id="GO:0005634">
    <property type="term" value="C:nucleus"/>
    <property type="evidence" value="ECO:0007669"/>
    <property type="project" value="TreeGrafter"/>
</dbReference>
<dbReference type="eggNOG" id="KOG2558">
    <property type="taxonomic scope" value="Eukaryota"/>
</dbReference>
<feature type="compositionally biased region" description="Acidic residues" evidence="1">
    <location>
        <begin position="378"/>
        <end position="390"/>
    </location>
</feature>
<proteinExistence type="predicted"/>
<feature type="compositionally biased region" description="Low complexity" evidence="1">
    <location>
        <begin position="102"/>
        <end position="139"/>
    </location>
</feature>
<dbReference type="PANTHER" id="PTHR13374:SF3">
    <property type="entry name" value="DET1 HOMOLOG"/>
    <property type="match status" value="1"/>
</dbReference>
<dbReference type="OMA" id="RISTWER"/>
<feature type="compositionally biased region" description="Low complexity" evidence="1">
    <location>
        <begin position="334"/>
        <end position="371"/>
    </location>
</feature>